<dbReference type="EnsemblProtists" id="PYU1_T003596">
    <property type="protein sequence ID" value="PYU1_T003596"/>
    <property type="gene ID" value="PYU1_G003586"/>
</dbReference>
<reference evidence="2" key="1">
    <citation type="journal article" date="2010" name="Genome Biol.">
        <title>Genome sequence of the necrotrophic plant pathogen Pythium ultimum reveals original pathogenicity mechanisms and effector repertoire.</title>
        <authorList>
            <person name="Levesque C.A."/>
            <person name="Brouwer H."/>
            <person name="Cano L."/>
            <person name="Hamilton J.P."/>
            <person name="Holt C."/>
            <person name="Huitema E."/>
            <person name="Raffaele S."/>
            <person name="Robideau G.P."/>
            <person name="Thines M."/>
            <person name="Win J."/>
            <person name="Zerillo M.M."/>
            <person name="Beakes G.W."/>
            <person name="Boore J.L."/>
            <person name="Busam D."/>
            <person name="Dumas B."/>
            <person name="Ferriera S."/>
            <person name="Fuerstenberg S.I."/>
            <person name="Gachon C.M."/>
            <person name="Gaulin E."/>
            <person name="Govers F."/>
            <person name="Grenville-Briggs L."/>
            <person name="Horner N."/>
            <person name="Hostetler J."/>
            <person name="Jiang R.H."/>
            <person name="Johnson J."/>
            <person name="Krajaejun T."/>
            <person name="Lin H."/>
            <person name="Meijer H.J."/>
            <person name="Moore B."/>
            <person name="Morris P."/>
            <person name="Phuntmart V."/>
            <person name="Puiu D."/>
            <person name="Shetty J."/>
            <person name="Stajich J.E."/>
            <person name="Tripathy S."/>
            <person name="Wawra S."/>
            <person name="van West P."/>
            <person name="Whitty B.R."/>
            <person name="Coutinho P.M."/>
            <person name="Henrissat B."/>
            <person name="Martin F."/>
            <person name="Thomas P.D."/>
            <person name="Tyler B.M."/>
            <person name="De Vries R.P."/>
            <person name="Kamoun S."/>
            <person name="Yandell M."/>
            <person name="Tisserat N."/>
            <person name="Buell C.R."/>
        </authorList>
    </citation>
    <scope>NUCLEOTIDE SEQUENCE</scope>
    <source>
        <strain evidence="2">DAOM:BR144</strain>
    </source>
</reference>
<reference evidence="2" key="2">
    <citation type="submission" date="2010-04" db="EMBL/GenBank/DDBJ databases">
        <authorList>
            <person name="Buell R."/>
            <person name="Hamilton J."/>
            <person name="Hostetler J."/>
        </authorList>
    </citation>
    <scope>NUCLEOTIDE SEQUENCE [LARGE SCALE GENOMIC DNA]</scope>
    <source>
        <strain evidence="2">DAOM:BR144</strain>
    </source>
</reference>
<reference evidence="1" key="3">
    <citation type="submission" date="2015-02" db="UniProtKB">
        <authorList>
            <consortium name="EnsemblProtists"/>
        </authorList>
    </citation>
    <scope>IDENTIFICATION</scope>
    <source>
        <strain evidence="1">DAOM BR144</strain>
    </source>
</reference>
<proteinExistence type="predicted"/>
<protein>
    <submittedName>
        <fullName evidence="1">Uncharacterized protein</fullName>
    </submittedName>
</protein>
<sequence>MQPMWLKIPPSDSACLMARARSPGHLPHSKLHTLHRIVALVDDLLPGFSQCAANTDATSFFKAIVASNTLWTCGNTLAQFTFPKGIPDDNFFRYSLCPLYKDTVVPCINDGVIKDLLVATMDQEGGCCNQLKGSVADTLGADLTTTIDKLLKLVGNSLCSVKTFLSKTLQRDVDQTCAYSIVAAVNASNSGDDGSGRGSPDVWFADVWSKALQMKHEDVCSTVTGHEFHLTNSETATIESSDATGDGASYGICFQPMSALVEHASKYPIVQRLNVQAFPSDFALADLFGGDTCVTQTQLALPLLSAAFTTQYAVSIFTDMMVAFFENPSSTEPMHGSSENDGATS</sequence>
<name>K3WF55_GLOUD</name>
<dbReference type="VEuPathDB" id="FungiDB:PYU1_G003586"/>
<dbReference type="EMBL" id="GL376638">
    <property type="status" value="NOT_ANNOTATED_CDS"/>
    <property type="molecule type" value="Genomic_DNA"/>
</dbReference>
<dbReference type="Proteomes" id="UP000019132">
    <property type="component" value="Unassembled WGS sequence"/>
</dbReference>
<keyword evidence="2" id="KW-1185">Reference proteome</keyword>
<evidence type="ECO:0000313" key="1">
    <source>
        <dbReference type="EnsemblProtists" id="PYU1_T003596"/>
    </source>
</evidence>
<dbReference type="InParanoid" id="K3WF55"/>
<dbReference type="HOGENOM" id="CLU_805313_0_0_1"/>
<accession>K3WF55</accession>
<organism evidence="1 2">
    <name type="scientific">Globisporangium ultimum (strain ATCC 200006 / CBS 805.95 / DAOM BR144)</name>
    <name type="common">Pythium ultimum</name>
    <dbReference type="NCBI Taxonomy" id="431595"/>
    <lineage>
        <taxon>Eukaryota</taxon>
        <taxon>Sar</taxon>
        <taxon>Stramenopiles</taxon>
        <taxon>Oomycota</taxon>
        <taxon>Peronosporomycetes</taxon>
        <taxon>Pythiales</taxon>
        <taxon>Pythiaceae</taxon>
        <taxon>Globisporangium</taxon>
    </lineage>
</organism>
<dbReference type="AlphaFoldDB" id="K3WF55"/>
<dbReference type="eggNOG" id="ENOG502S31W">
    <property type="taxonomic scope" value="Eukaryota"/>
</dbReference>
<evidence type="ECO:0000313" key="2">
    <source>
        <dbReference type="Proteomes" id="UP000019132"/>
    </source>
</evidence>